<feature type="domain" description="3'-5' exonuclease" evidence="2">
    <location>
        <begin position="864"/>
        <end position="1035"/>
    </location>
</feature>
<dbReference type="InterPro" id="IPR002885">
    <property type="entry name" value="PPR_rpt"/>
</dbReference>
<dbReference type="NCBIfam" id="TIGR00756">
    <property type="entry name" value="PPR"/>
    <property type="match status" value="1"/>
</dbReference>
<dbReference type="Pfam" id="PF13041">
    <property type="entry name" value="PPR_2"/>
    <property type="match status" value="1"/>
</dbReference>
<dbReference type="EMBL" id="JNBS01004930">
    <property type="protein sequence ID" value="OQR81684.1"/>
    <property type="molecule type" value="Genomic_DNA"/>
</dbReference>
<dbReference type="Proteomes" id="UP000243217">
    <property type="component" value="Unassembled WGS sequence"/>
</dbReference>
<accession>A0A1V9Y7L7</accession>
<organism evidence="3 4">
    <name type="scientific">Thraustotheca clavata</name>
    <dbReference type="NCBI Taxonomy" id="74557"/>
    <lineage>
        <taxon>Eukaryota</taxon>
        <taxon>Sar</taxon>
        <taxon>Stramenopiles</taxon>
        <taxon>Oomycota</taxon>
        <taxon>Saprolegniomycetes</taxon>
        <taxon>Saprolegniales</taxon>
        <taxon>Achlyaceae</taxon>
        <taxon>Thraustotheca</taxon>
    </lineage>
</organism>
<evidence type="ECO:0000313" key="4">
    <source>
        <dbReference type="Proteomes" id="UP000243217"/>
    </source>
</evidence>
<feature type="repeat" description="PPR" evidence="1">
    <location>
        <begin position="107"/>
        <end position="141"/>
    </location>
</feature>
<dbReference type="InterPro" id="IPR012337">
    <property type="entry name" value="RNaseH-like_sf"/>
</dbReference>
<dbReference type="GO" id="GO:0008408">
    <property type="term" value="F:3'-5' exonuclease activity"/>
    <property type="evidence" value="ECO:0007669"/>
    <property type="project" value="InterPro"/>
</dbReference>
<dbReference type="InterPro" id="IPR052408">
    <property type="entry name" value="Exonuclease_MUT-7-like"/>
</dbReference>
<dbReference type="Gene3D" id="1.25.40.10">
    <property type="entry name" value="Tetratricopeptide repeat domain"/>
    <property type="match status" value="2"/>
</dbReference>
<dbReference type="PROSITE" id="PS51375">
    <property type="entry name" value="PPR"/>
    <property type="match status" value="1"/>
</dbReference>
<dbReference type="SUPFAM" id="SSF53098">
    <property type="entry name" value="Ribonuclease H-like"/>
    <property type="match status" value="1"/>
</dbReference>
<sequence length="1045" mass="119266">MEFSWANEEATRDIIRDLMSKDAPLVETRLLLKPIFRWAKREPEKAFAYVLWLLQLQKHGDGEIAAQPLLQANYAINTLITASQRCGRAMEAQRAFDLLEEYDYTPDVFAYTALIDVLGRGQQADEALDTYKKMLSTDVQPNIVTFTTIIRVLSMSQTIDATYVVNVLRQARKLDKKCDPSLYTEAFETCARRKLIEIMTLVLVERKVDYGLESLGDRSIQVISQLAREPSNQSIIESWVIDQLIDPSDKERLLSISTSASITDDKYQGCLGYETPPTVRMTVIHHDINRLIERVYKGVLPTRMDFETLIHQCRKRKWREQIVLIFEAMQNLSTSGRPSDDPSKIVAPQPNVAPASSTFLAIIDAYICSHALEDAWKAFDMMDDHDIPRNQAIVRKYIRGCYLLMRDLDAAPSPVEWHVLDVVKVALRDNITISPKVASYILRLYGLHAEDGIAMINILSTAYSELSEIILYDELIQACIYANNSSGARTALNSLRRKHGISTTSTIERVMLLSCVDFPTLPEALENLKQLQSDGDLVAIPVYSSLLREFYTKYAAKTHAMDASGRSKCLKVLFEKRALFDQIANSAEILSNFAPPDTTICGTMWCVQIENLQCAPILFAQNATEHLTSVRDKAAKLLAEKEINEALNSMADSNLFLLKAILAFPAIDIGFRIQAKFAKLLFGMITKQHEDHHLNYCIDHLDEMPIHLAAELDKVFDFCEYNVERVVEYCRRASIEDNVEKTMNFIMNHECFFTEKVATELAVHFAELYAQGIITGVRYLREGAKLSTLIPMVFLKALESYLNEYEELKVTDVQVLVIEFKLQDSFKELMEIKPTYTRRAFVVDPNREYYKLPLSQEAIIFVDSDEKAVFAREILDKSPLVGIDVEWRPDAHAKMKSKCSVVQLACKTHVFILDVLLHWSSEMQVLVDTVVNNPTCWKIGFGLAQDVQRLKWSFPDATCFEYDEWESVLDMQVYYCKQFKRNQVGLSRCIEDTLSLPLNKSHQTSNWEDRPLSYEQLLYAANDAYCLLQLVCALKPSQIPFQNLI</sequence>
<dbReference type="InterPro" id="IPR011990">
    <property type="entry name" value="TPR-like_helical_dom_sf"/>
</dbReference>
<gene>
    <name evidence="3" type="ORF">THRCLA_11511</name>
</gene>
<dbReference type="InterPro" id="IPR036397">
    <property type="entry name" value="RNaseH_sf"/>
</dbReference>
<dbReference type="AlphaFoldDB" id="A0A1V9Y7L7"/>
<dbReference type="PANTHER" id="PTHR47765">
    <property type="entry name" value="3'-5' EXONUCLEASE DOMAIN-CONTAINING PROTEIN"/>
    <property type="match status" value="1"/>
</dbReference>
<keyword evidence="4" id="KW-1185">Reference proteome</keyword>
<dbReference type="GO" id="GO:0006139">
    <property type="term" value="P:nucleobase-containing compound metabolic process"/>
    <property type="evidence" value="ECO:0007669"/>
    <property type="project" value="InterPro"/>
</dbReference>
<dbReference type="GO" id="GO:0003676">
    <property type="term" value="F:nucleic acid binding"/>
    <property type="evidence" value="ECO:0007669"/>
    <property type="project" value="InterPro"/>
</dbReference>
<dbReference type="Gene3D" id="3.30.420.10">
    <property type="entry name" value="Ribonuclease H-like superfamily/Ribonuclease H"/>
    <property type="match status" value="1"/>
</dbReference>
<dbReference type="OrthoDB" id="10261556at2759"/>
<protein>
    <recommendedName>
        <fullName evidence="2">3'-5' exonuclease domain-containing protein</fullName>
    </recommendedName>
</protein>
<evidence type="ECO:0000313" key="3">
    <source>
        <dbReference type="EMBL" id="OQR81684.1"/>
    </source>
</evidence>
<evidence type="ECO:0000256" key="1">
    <source>
        <dbReference type="PROSITE-ProRule" id="PRU00708"/>
    </source>
</evidence>
<proteinExistence type="predicted"/>
<dbReference type="Pfam" id="PF01612">
    <property type="entry name" value="DNA_pol_A_exo1"/>
    <property type="match status" value="1"/>
</dbReference>
<dbReference type="InterPro" id="IPR002562">
    <property type="entry name" value="3'-5'_exonuclease_dom"/>
</dbReference>
<evidence type="ECO:0000259" key="2">
    <source>
        <dbReference type="Pfam" id="PF01612"/>
    </source>
</evidence>
<comment type="caution">
    <text evidence="3">The sequence shown here is derived from an EMBL/GenBank/DDBJ whole genome shotgun (WGS) entry which is preliminary data.</text>
</comment>
<name>A0A1V9Y7L7_9STRA</name>
<reference evidence="3 4" key="1">
    <citation type="journal article" date="2014" name="Genome Biol. Evol.">
        <title>The secreted proteins of Achlya hypogyna and Thraustotheca clavata identify the ancestral oomycete secretome and reveal gene acquisitions by horizontal gene transfer.</title>
        <authorList>
            <person name="Misner I."/>
            <person name="Blouin N."/>
            <person name="Leonard G."/>
            <person name="Richards T.A."/>
            <person name="Lane C.E."/>
        </authorList>
    </citation>
    <scope>NUCLEOTIDE SEQUENCE [LARGE SCALE GENOMIC DNA]</scope>
    <source>
        <strain evidence="3 4">ATCC 34112</strain>
    </source>
</reference>
<dbReference type="PANTHER" id="PTHR47765:SF2">
    <property type="entry name" value="EXONUCLEASE MUT-7 HOMOLOG"/>
    <property type="match status" value="1"/>
</dbReference>